<dbReference type="InterPro" id="IPR027385">
    <property type="entry name" value="Beta-barrel_OMP"/>
</dbReference>
<keyword evidence="1 2" id="KW-0732">Signal</keyword>
<keyword evidence="5" id="KW-1185">Reference proteome</keyword>
<evidence type="ECO:0000256" key="2">
    <source>
        <dbReference type="SAM" id="SignalP"/>
    </source>
</evidence>
<dbReference type="Gene3D" id="2.40.160.20">
    <property type="match status" value="1"/>
</dbReference>
<proteinExistence type="predicted"/>
<evidence type="ECO:0000313" key="4">
    <source>
        <dbReference type="EMBL" id="KAB2817914.1"/>
    </source>
</evidence>
<dbReference type="OrthoDB" id="1118003at2"/>
<dbReference type="InterPro" id="IPR011250">
    <property type="entry name" value="OMP/PagP_B-barrel"/>
</dbReference>
<dbReference type="EMBL" id="WBVQ01000001">
    <property type="protein sequence ID" value="KAB2817914.1"/>
    <property type="molecule type" value="Genomic_DNA"/>
</dbReference>
<gene>
    <name evidence="4" type="ORF">F8C82_05785</name>
</gene>
<dbReference type="Proteomes" id="UP000484164">
    <property type="component" value="Unassembled WGS sequence"/>
</dbReference>
<sequence length="188" mass="20323">MKKLRLFSFLVLVIMLLTSNLVNAQKRRGFAEGQSDLNLGIGFVTFGLKGDVTVPPVSISYEYGISDNIGVGLFAAYTASSFDFGASFGVTGAPEIQYTYGMFAARGSYHFKLLKGLDTYAGLMVGYNKVTVDYDKDDFNGMSPSLDLSGIMYGFHAGGRYHFTKNLGAFLEIGYGVSAVNLGLTAKF</sequence>
<feature type="chain" id="PRO_5027101443" evidence="2">
    <location>
        <begin position="25"/>
        <end position="188"/>
    </location>
</feature>
<accession>A0A6L3ZJ13</accession>
<evidence type="ECO:0000259" key="3">
    <source>
        <dbReference type="Pfam" id="PF13505"/>
    </source>
</evidence>
<reference evidence="4 5" key="1">
    <citation type="submission" date="2019-10" db="EMBL/GenBank/DDBJ databases">
        <title>Genome sequence of Phaeocystidibacter marisrubri JCM30614 (type strain).</title>
        <authorList>
            <person name="Bowman J.P."/>
        </authorList>
    </citation>
    <scope>NUCLEOTIDE SEQUENCE [LARGE SCALE GENOMIC DNA]</scope>
    <source>
        <strain evidence="4 5">JCM 30614</strain>
    </source>
</reference>
<comment type="caution">
    <text evidence="4">The sequence shown here is derived from an EMBL/GenBank/DDBJ whole genome shotgun (WGS) entry which is preliminary data.</text>
</comment>
<dbReference type="SUPFAM" id="SSF56925">
    <property type="entry name" value="OMPA-like"/>
    <property type="match status" value="1"/>
</dbReference>
<evidence type="ECO:0000313" key="5">
    <source>
        <dbReference type="Proteomes" id="UP000484164"/>
    </source>
</evidence>
<evidence type="ECO:0000256" key="1">
    <source>
        <dbReference type="ARBA" id="ARBA00022729"/>
    </source>
</evidence>
<dbReference type="Pfam" id="PF13505">
    <property type="entry name" value="OMP_b-brl"/>
    <property type="match status" value="1"/>
</dbReference>
<dbReference type="RefSeq" id="WP_151692602.1">
    <property type="nucleotide sequence ID" value="NZ_BMGX01000002.1"/>
</dbReference>
<name>A0A6L3ZJ13_9FLAO</name>
<feature type="domain" description="Outer membrane protein beta-barrel" evidence="3">
    <location>
        <begin position="22"/>
        <end position="175"/>
    </location>
</feature>
<organism evidence="4 5">
    <name type="scientific">Phaeocystidibacter marisrubri</name>
    <dbReference type="NCBI Taxonomy" id="1577780"/>
    <lineage>
        <taxon>Bacteria</taxon>
        <taxon>Pseudomonadati</taxon>
        <taxon>Bacteroidota</taxon>
        <taxon>Flavobacteriia</taxon>
        <taxon>Flavobacteriales</taxon>
        <taxon>Phaeocystidibacteraceae</taxon>
        <taxon>Phaeocystidibacter</taxon>
    </lineage>
</organism>
<protein>
    <submittedName>
        <fullName evidence="4">Porin family protein</fullName>
    </submittedName>
</protein>
<feature type="signal peptide" evidence="2">
    <location>
        <begin position="1"/>
        <end position="24"/>
    </location>
</feature>
<dbReference type="AlphaFoldDB" id="A0A6L3ZJ13"/>